<keyword evidence="2" id="KW-1185">Reference proteome</keyword>
<dbReference type="EMBL" id="MU276205">
    <property type="protein sequence ID" value="KAI0040337.1"/>
    <property type="molecule type" value="Genomic_DNA"/>
</dbReference>
<sequence>MTSDASPTVPTNTQVLVIGGGPAGSYAATLLARDGYEVTLLEREVFPRYHVGETLLPSASPFLSLIDGVDLISRHGFTRKVGAAVKLNQYSREGYTDFVALDSDNISWNVVRSEFDDLLLKNAGKNGVKVHEGVKVAKIHFTEDGARPTSADWTTKDGGSGTVNFEWLIDASGRAGILSTQYLRNRNWTKSLKNVAVWGYWKGAKPYAPGTSRENAPWFEALTDESGWSWCIPLHDGTVSVGFVMTEDVSIAKRKEMRDRVRDTDRSPMRAHYEDQVKFTPGLGKLLEHATLNEDIHSGSDWSYSAAAYSGDHFRIIGDAGAFIDPFFSSGVHLAFTGGLSAACTIGASIRGQCTEKEANSFHDLKVGTAYTRFLILVLGVYKQVKAQKVPVLQDIDENNFDNAFNLLRPILQGAGEVGKELSENEVAQAVDFCGRLFNPATPEMYEAVSRRVDPQLLRPDGPVLLSEQIKEKFGAHDEEAIHVLHSVNARKPLHSMFEVHNHFSHESFEGYVTTTDRGDLGLKKVAAAA</sequence>
<proteinExistence type="predicted"/>
<reference evidence="1" key="2">
    <citation type="journal article" date="2022" name="New Phytol.">
        <title>Evolutionary transition to the ectomycorrhizal habit in the genomes of a hyperdiverse lineage of mushroom-forming fungi.</title>
        <authorList>
            <person name="Looney B."/>
            <person name="Miyauchi S."/>
            <person name="Morin E."/>
            <person name="Drula E."/>
            <person name="Courty P.E."/>
            <person name="Kohler A."/>
            <person name="Kuo A."/>
            <person name="LaButti K."/>
            <person name="Pangilinan J."/>
            <person name="Lipzen A."/>
            <person name="Riley R."/>
            <person name="Andreopoulos W."/>
            <person name="He G."/>
            <person name="Johnson J."/>
            <person name="Nolan M."/>
            <person name="Tritt A."/>
            <person name="Barry K.W."/>
            <person name="Grigoriev I.V."/>
            <person name="Nagy L.G."/>
            <person name="Hibbett D."/>
            <person name="Henrissat B."/>
            <person name="Matheny P.B."/>
            <person name="Labbe J."/>
            <person name="Martin F.M."/>
        </authorList>
    </citation>
    <scope>NUCLEOTIDE SEQUENCE</scope>
    <source>
        <strain evidence="1">FP105234-sp</strain>
    </source>
</reference>
<evidence type="ECO:0000313" key="1">
    <source>
        <dbReference type="EMBL" id="KAI0040337.1"/>
    </source>
</evidence>
<accession>A0ACB8R8X0</accession>
<evidence type="ECO:0000313" key="2">
    <source>
        <dbReference type="Proteomes" id="UP000814033"/>
    </source>
</evidence>
<protein>
    <submittedName>
        <fullName evidence="1">FAD/NAD-P-binding domain-containing protein</fullName>
    </submittedName>
</protein>
<organism evidence="1 2">
    <name type="scientific">Auriscalpium vulgare</name>
    <dbReference type="NCBI Taxonomy" id="40419"/>
    <lineage>
        <taxon>Eukaryota</taxon>
        <taxon>Fungi</taxon>
        <taxon>Dikarya</taxon>
        <taxon>Basidiomycota</taxon>
        <taxon>Agaricomycotina</taxon>
        <taxon>Agaricomycetes</taxon>
        <taxon>Russulales</taxon>
        <taxon>Auriscalpiaceae</taxon>
        <taxon>Auriscalpium</taxon>
    </lineage>
</organism>
<comment type="caution">
    <text evidence="1">The sequence shown here is derived from an EMBL/GenBank/DDBJ whole genome shotgun (WGS) entry which is preliminary data.</text>
</comment>
<gene>
    <name evidence="1" type="ORF">FA95DRAFT_888014</name>
</gene>
<reference evidence="1" key="1">
    <citation type="submission" date="2021-02" db="EMBL/GenBank/DDBJ databases">
        <authorList>
            <consortium name="DOE Joint Genome Institute"/>
            <person name="Ahrendt S."/>
            <person name="Looney B.P."/>
            <person name="Miyauchi S."/>
            <person name="Morin E."/>
            <person name="Drula E."/>
            <person name="Courty P.E."/>
            <person name="Chicoki N."/>
            <person name="Fauchery L."/>
            <person name="Kohler A."/>
            <person name="Kuo A."/>
            <person name="Labutti K."/>
            <person name="Pangilinan J."/>
            <person name="Lipzen A."/>
            <person name="Riley R."/>
            <person name="Andreopoulos W."/>
            <person name="He G."/>
            <person name="Johnson J."/>
            <person name="Barry K.W."/>
            <person name="Grigoriev I.V."/>
            <person name="Nagy L."/>
            <person name="Hibbett D."/>
            <person name="Henrissat B."/>
            <person name="Matheny P.B."/>
            <person name="Labbe J."/>
            <person name="Martin F."/>
        </authorList>
    </citation>
    <scope>NUCLEOTIDE SEQUENCE</scope>
    <source>
        <strain evidence="1">FP105234-sp</strain>
    </source>
</reference>
<name>A0ACB8R8X0_9AGAM</name>
<dbReference type="Proteomes" id="UP000814033">
    <property type="component" value="Unassembled WGS sequence"/>
</dbReference>